<evidence type="ECO:0000313" key="1">
    <source>
        <dbReference type="EMBL" id="PZO89081.1"/>
    </source>
</evidence>
<organism evidence="1 2">
    <name type="scientific">Sphingomonas sanxanigenens</name>
    <dbReference type="NCBI Taxonomy" id="397260"/>
    <lineage>
        <taxon>Bacteria</taxon>
        <taxon>Pseudomonadati</taxon>
        <taxon>Pseudomonadota</taxon>
        <taxon>Alphaproteobacteria</taxon>
        <taxon>Sphingomonadales</taxon>
        <taxon>Sphingomonadaceae</taxon>
        <taxon>Sphingomonas</taxon>
    </lineage>
</organism>
<dbReference type="AlphaFoldDB" id="A0A2W5C1A2"/>
<dbReference type="SUPFAM" id="SSF48295">
    <property type="entry name" value="TrpR-like"/>
    <property type="match status" value="1"/>
</dbReference>
<comment type="caution">
    <text evidence="1">The sequence shown here is derived from an EMBL/GenBank/DDBJ whole genome shotgun (WGS) entry which is preliminary data.</text>
</comment>
<dbReference type="EMBL" id="QFNN01000073">
    <property type="protein sequence ID" value="PZO89081.1"/>
    <property type="molecule type" value="Genomic_DNA"/>
</dbReference>
<protein>
    <submittedName>
        <fullName evidence="1">Uncharacterized protein</fullName>
    </submittedName>
</protein>
<reference evidence="1 2" key="1">
    <citation type="submission" date="2017-08" db="EMBL/GenBank/DDBJ databases">
        <title>Infants hospitalized years apart are colonized by the same room-sourced microbial strains.</title>
        <authorList>
            <person name="Brooks B."/>
            <person name="Olm M.R."/>
            <person name="Firek B.A."/>
            <person name="Baker R."/>
            <person name="Thomas B.C."/>
            <person name="Morowitz M.J."/>
            <person name="Banfield J.F."/>
        </authorList>
    </citation>
    <scope>NUCLEOTIDE SEQUENCE [LARGE SCALE GENOMIC DNA]</scope>
    <source>
        <strain evidence="1">S2_018_000_R2_101</strain>
    </source>
</reference>
<sequence length="189" mass="20527">MSVVVERCPQFEDLLDTLTNAIAGDELQQQRAHLEHALWGLQLADVFGAAGARVVAMLHMMVTEQRLEIAELHARFADVEIALKLPAAKGATGTIAAVIAWAAETHGLRASTIRSGSKDPRYRDLRAAIAFAARSVADFHPSLVMSALNILDGATLETTTRRAALRIPTDSSFRALVEAVSEQFKRRPS</sequence>
<accession>A0A2W5C1A2</accession>
<name>A0A2W5C1A2_9SPHN</name>
<dbReference type="Proteomes" id="UP000249066">
    <property type="component" value="Unassembled WGS sequence"/>
</dbReference>
<gene>
    <name evidence="1" type="ORF">DI623_11420</name>
</gene>
<evidence type="ECO:0000313" key="2">
    <source>
        <dbReference type="Proteomes" id="UP000249066"/>
    </source>
</evidence>
<dbReference type="GO" id="GO:0043565">
    <property type="term" value="F:sequence-specific DNA binding"/>
    <property type="evidence" value="ECO:0007669"/>
    <property type="project" value="InterPro"/>
</dbReference>
<dbReference type="InterPro" id="IPR010921">
    <property type="entry name" value="Trp_repressor/repl_initiator"/>
</dbReference>
<proteinExistence type="predicted"/>